<protein>
    <recommendedName>
        <fullName evidence="1">RNA-directed DNA polymerase</fullName>
        <ecNumber evidence="1">2.7.7.49</ecNumber>
    </recommendedName>
</protein>
<evidence type="ECO:0000313" key="4">
    <source>
        <dbReference type="Proteomes" id="UP001314205"/>
    </source>
</evidence>
<dbReference type="InterPro" id="IPR041588">
    <property type="entry name" value="Integrase_H2C2"/>
</dbReference>
<dbReference type="PANTHER" id="PTHR37984">
    <property type="entry name" value="PROTEIN CBG26694"/>
    <property type="match status" value="1"/>
</dbReference>
<dbReference type="Pfam" id="PF17921">
    <property type="entry name" value="Integrase_H2C2"/>
    <property type="match status" value="1"/>
</dbReference>
<dbReference type="PANTHER" id="PTHR37984:SF7">
    <property type="entry name" value="INTEGRASE CATALYTIC DOMAIN-CONTAINING PROTEIN"/>
    <property type="match status" value="1"/>
</dbReference>
<name>A0AAV1LHY0_9NEOP</name>
<dbReference type="EMBL" id="CAVLGL010000091">
    <property type="protein sequence ID" value="CAK1595003.1"/>
    <property type="molecule type" value="Genomic_DNA"/>
</dbReference>
<dbReference type="EC" id="2.7.7.49" evidence="1"/>
<keyword evidence="4" id="KW-1185">Reference proteome</keyword>
<dbReference type="Gene3D" id="1.10.340.70">
    <property type="match status" value="1"/>
</dbReference>
<reference evidence="3 4" key="1">
    <citation type="submission" date="2023-11" db="EMBL/GenBank/DDBJ databases">
        <authorList>
            <person name="Hedman E."/>
            <person name="Englund M."/>
            <person name="Stromberg M."/>
            <person name="Nyberg Akerstrom W."/>
            <person name="Nylinder S."/>
            <person name="Jareborg N."/>
            <person name="Kallberg Y."/>
            <person name="Kronander E."/>
        </authorList>
    </citation>
    <scope>NUCLEOTIDE SEQUENCE [LARGE SCALE GENOMIC DNA]</scope>
</reference>
<dbReference type="Proteomes" id="UP001314205">
    <property type="component" value="Unassembled WGS sequence"/>
</dbReference>
<evidence type="ECO:0000256" key="1">
    <source>
        <dbReference type="ARBA" id="ARBA00012493"/>
    </source>
</evidence>
<dbReference type="GO" id="GO:0003964">
    <property type="term" value="F:RNA-directed DNA polymerase activity"/>
    <property type="evidence" value="ECO:0007669"/>
    <property type="project" value="UniProtKB-EC"/>
</dbReference>
<accession>A0AAV1LHY0</accession>
<dbReference type="AlphaFoldDB" id="A0AAV1LHY0"/>
<proteinExistence type="predicted"/>
<sequence length="70" mass="8122">MLKIVHEGHLGIDRCKRRARQVIFWPGMSRDIEMYVKRCSVCRESSNAPTKEPMIPLEIPDLPWLKVGSD</sequence>
<organism evidence="3 4">
    <name type="scientific">Parnassius mnemosyne</name>
    <name type="common">clouded apollo</name>
    <dbReference type="NCBI Taxonomy" id="213953"/>
    <lineage>
        <taxon>Eukaryota</taxon>
        <taxon>Metazoa</taxon>
        <taxon>Ecdysozoa</taxon>
        <taxon>Arthropoda</taxon>
        <taxon>Hexapoda</taxon>
        <taxon>Insecta</taxon>
        <taxon>Pterygota</taxon>
        <taxon>Neoptera</taxon>
        <taxon>Endopterygota</taxon>
        <taxon>Lepidoptera</taxon>
        <taxon>Glossata</taxon>
        <taxon>Ditrysia</taxon>
        <taxon>Papilionoidea</taxon>
        <taxon>Papilionidae</taxon>
        <taxon>Parnassiinae</taxon>
        <taxon>Parnassini</taxon>
        <taxon>Parnassius</taxon>
        <taxon>Driopa</taxon>
    </lineage>
</organism>
<feature type="domain" description="Integrase zinc-binding" evidence="2">
    <location>
        <begin position="2"/>
        <end position="46"/>
    </location>
</feature>
<gene>
    <name evidence="3" type="ORF">PARMNEM_LOCUS14554</name>
</gene>
<comment type="caution">
    <text evidence="3">The sequence shown here is derived from an EMBL/GenBank/DDBJ whole genome shotgun (WGS) entry which is preliminary data.</text>
</comment>
<evidence type="ECO:0000313" key="3">
    <source>
        <dbReference type="EMBL" id="CAK1595003.1"/>
    </source>
</evidence>
<evidence type="ECO:0000259" key="2">
    <source>
        <dbReference type="Pfam" id="PF17921"/>
    </source>
</evidence>
<dbReference type="InterPro" id="IPR050951">
    <property type="entry name" value="Retrovirus_Pol_polyprotein"/>
</dbReference>